<dbReference type="EMBL" id="JBBNAF010000001">
    <property type="protein sequence ID" value="KAK9169248.1"/>
    <property type="molecule type" value="Genomic_DNA"/>
</dbReference>
<dbReference type="Gene3D" id="1.10.510.10">
    <property type="entry name" value="Transferase(Phosphotransferase) domain 1"/>
    <property type="match status" value="1"/>
</dbReference>
<feature type="domain" description="Protein kinase" evidence="1">
    <location>
        <begin position="125"/>
        <end position="315"/>
    </location>
</feature>
<sequence>MITVICDMRGLGLGGKGLVLNPMSFMVVRRYFPIECTLGALIRIHRPAKERLHSYEILFEDTGLISGTSYAFRYDGISEFSFDKLVQAHPYLMKEYVIGVANSDSSRVTLAFHPRSRPVAFINGIEVISMLDENFSSSVVPVPLNSDFKISSQAVLKTPHSEVSRSQYVKQQRILMKVWFGKVYMGVENGDVVAVKGWNPRWFSEELNEMILVYEFMAGGPLWKLLYGSDLSPLTREKRLEIRIGAAKGLHYLHSGAVECIIHRILLDPTSTAVKGSFGYLDPEYFRRQQKVKHVNNDAADIASDQFSEAETSSG</sequence>
<dbReference type="InterPro" id="IPR011009">
    <property type="entry name" value="Kinase-like_dom_sf"/>
</dbReference>
<dbReference type="PANTHER" id="PTHR45631">
    <property type="entry name" value="OS07G0107800 PROTEIN-RELATED"/>
    <property type="match status" value="1"/>
</dbReference>
<dbReference type="SUPFAM" id="SSF56112">
    <property type="entry name" value="Protein kinase-like (PK-like)"/>
    <property type="match status" value="1"/>
</dbReference>
<keyword evidence="3" id="KW-1185">Reference proteome</keyword>
<evidence type="ECO:0000313" key="3">
    <source>
        <dbReference type="Proteomes" id="UP001420932"/>
    </source>
</evidence>
<organism evidence="2 3">
    <name type="scientific">Stephania yunnanensis</name>
    <dbReference type="NCBI Taxonomy" id="152371"/>
    <lineage>
        <taxon>Eukaryota</taxon>
        <taxon>Viridiplantae</taxon>
        <taxon>Streptophyta</taxon>
        <taxon>Embryophyta</taxon>
        <taxon>Tracheophyta</taxon>
        <taxon>Spermatophyta</taxon>
        <taxon>Magnoliopsida</taxon>
        <taxon>Ranunculales</taxon>
        <taxon>Menispermaceae</taxon>
        <taxon>Menispermoideae</taxon>
        <taxon>Cissampelideae</taxon>
        <taxon>Stephania</taxon>
    </lineage>
</organism>
<dbReference type="Proteomes" id="UP001420932">
    <property type="component" value="Unassembled WGS sequence"/>
</dbReference>
<reference evidence="2 3" key="1">
    <citation type="submission" date="2024-01" db="EMBL/GenBank/DDBJ databases">
        <title>Genome assemblies of Stephania.</title>
        <authorList>
            <person name="Yang L."/>
        </authorList>
    </citation>
    <scope>NUCLEOTIDE SEQUENCE [LARGE SCALE GENOMIC DNA]</scope>
    <source>
        <strain evidence="2">YNDBR</strain>
        <tissue evidence="2">Leaf</tissue>
    </source>
</reference>
<name>A0AAP0LER1_9MAGN</name>
<proteinExistence type="predicted"/>
<dbReference type="InterPro" id="IPR000719">
    <property type="entry name" value="Prot_kinase_dom"/>
</dbReference>
<dbReference type="GO" id="GO:0004672">
    <property type="term" value="F:protein kinase activity"/>
    <property type="evidence" value="ECO:0007669"/>
    <property type="project" value="InterPro"/>
</dbReference>
<protein>
    <recommendedName>
        <fullName evidence="1">Protein kinase domain-containing protein</fullName>
    </recommendedName>
</protein>
<gene>
    <name evidence="2" type="ORF">Syun_001388</name>
</gene>
<dbReference type="AlphaFoldDB" id="A0AAP0LER1"/>
<accession>A0AAP0LER1</accession>
<evidence type="ECO:0000259" key="1">
    <source>
        <dbReference type="PROSITE" id="PS50011"/>
    </source>
</evidence>
<evidence type="ECO:0000313" key="2">
    <source>
        <dbReference type="EMBL" id="KAK9169248.1"/>
    </source>
</evidence>
<dbReference type="PROSITE" id="PS50011">
    <property type="entry name" value="PROTEIN_KINASE_DOM"/>
    <property type="match status" value="1"/>
</dbReference>
<comment type="caution">
    <text evidence="2">The sequence shown here is derived from an EMBL/GenBank/DDBJ whole genome shotgun (WGS) entry which is preliminary data.</text>
</comment>
<dbReference type="GO" id="GO:0005524">
    <property type="term" value="F:ATP binding"/>
    <property type="evidence" value="ECO:0007669"/>
    <property type="project" value="InterPro"/>
</dbReference>